<accession>A0A8J4UNT5</accession>
<sequence length="63" mass="7070">MAPYVRRIEILQNGVAAWQILCDHPQVCEDRIAIIGTSFGVFVALRIATSLSVNRIHFIYVLA</sequence>
<dbReference type="InterPro" id="IPR014940">
    <property type="entry name" value="BAAT_C"/>
</dbReference>
<organism evidence="2 3">
    <name type="scientific">Clarias magur</name>
    <name type="common">Asian catfish</name>
    <name type="synonym">Macropteronotus magur</name>
    <dbReference type="NCBI Taxonomy" id="1594786"/>
    <lineage>
        <taxon>Eukaryota</taxon>
        <taxon>Metazoa</taxon>
        <taxon>Chordata</taxon>
        <taxon>Craniata</taxon>
        <taxon>Vertebrata</taxon>
        <taxon>Euteleostomi</taxon>
        <taxon>Actinopterygii</taxon>
        <taxon>Neopterygii</taxon>
        <taxon>Teleostei</taxon>
        <taxon>Ostariophysi</taxon>
        <taxon>Siluriformes</taxon>
        <taxon>Clariidae</taxon>
        <taxon>Clarias</taxon>
    </lineage>
</organism>
<gene>
    <name evidence="2" type="ORF">DAT39_011103</name>
</gene>
<evidence type="ECO:0000313" key="2">
    <source>
        <dbReference type="EMBL" id="KAF5899180.1"/>
    </source>
</evidence>
<dbReference type="Pfam" id="PF08840">
    <property type="entry name" value="BAAT_C"/>
    <property type="match status" value="1"/>
</dbReference>
<evidence type="ECO:0000313" key="3">
    <source>
        <dbReference type="Proteomes" id="UP000727407"/>
    </source>
</evidence>
<protein>
    <submittedName>
        <fullName evidence="2">Acyl-coenzyme A thioesterase 1-like isoform X1</fullName>
    </submittedName>
</protein>
<keyword evidence="3" id="KW-1185">Reference proteome</keyword>
<proteinExistence type="predicted"/>
<dbReference type="EMBL" id="QNUK01000174">
    <property type="protein sequence ID" value="KAF5899180.1"/>
    <property type="molecule type" value="Genomic_DNA"/>
</dbReference>
<feature type="domain" description="BAAT/Acyl-CoA thioester hydrolase C-terminal" evidence="1">
    <location>
        <begin position="17"/>
        <end position="52"/>
    </location>
</feature>
<comment type="caution">
    <text evidence="2">The sequence shown here is derived from an EMBL/GenBank/DDBJ whole genome shotgun (WGS) entry which is preliminary data.</text>
</comment>
<dbReference type="InterPro" id="IPR029058">
    <property type="entry name" value="AB_hydrolase_fold"/>
</dbReference>
<evidence type="ECO:0000259" key="1">
    <source>
        <dbReference type="Pfam" id="PF08840"/>
    </source>
</evidence>
<dbReference type="AlphaFoldDB" id="A0A8J4UNT5"/>
<dbReference type="SUPFAM" id="SSF53474">
    <property type="entry name" value="alpha/beta-Hydrolases"/>
    <property type="match status" value="1"/>
</dbReference>
<name>A0A8J4UNT5_CLAMG</name>
<dbReference type="Gene3D" id="3.40.50.1820">
    <property type="entry name" value="alpha/beta hydrolase"/>
    <property type="match status" value="1"/>
</dbReference>
<reference evidence="2" key="1">
    <citation type="submission" date="2020-07" db="EMBL/GenBank/DDBJ databases">
        <title>Clarias magur genome sequencing, assembly and annotation.</title>
        <authorList>
            <person name="Kushwaha B."/>
            <person name="Kumar R."/>
            <person name="Das P."/>
            <person name="Joshi C.G."/>
            <person name="Kumar D."/>
            <person name="Nagpure N.S."/>
            <person name="Pandey M."/>
            <person name="Agarwal S."/>
            <person name="Srivastava S."/>
            <person name="Singh M."/>
            <person name="Sahoo L."/>
            <person name="Jayasankar P."/>
            <person name="Meher P.K."/>
            <person name="Koringa P.G."/>
            <person name="Iquebal M.A."/>
            <person name="Das S.P."/>
            <person name="Bit A."/>
            <person name="Patnaik S."/>
            <person name="Patel N."/>
            <person name="Shah T.M."/>
            <person name="Hinsu A."/>
            <person name="Jena J.K."/>
        </authorList>
    </citation>
    <scope>NUCLEOTIDE SEQUENCE</scope>
    <source>
        <strain evidence="2">CIFAMagur01</strain>
        <tissue evidence="2">Testis</tissue>
    </source>
</reference>
<dbReference type="Proteomes" id="UP000727407">
    <property type="component" value="Unassembled WGS sequence"/>
</dbReference>